<dbReference type="Pfam" id="PF03727">
    <property type="entry name" value="Hexokinase_2"/>
    <property type="match status" value="1"/>
</dbReference>
<dbReference type="PANTHER" id="PTHR19443">
    <property type="entry name" value="HEXOKINASE"/>
    <property type="match status" value="1"/>
</dbReference>
<comment type="similarity">
    <text evidence="3 12">Belongs to the hexokinase family.</text>
</comment>
<evidence type="ECO:0000256" key="3">
    <source>
        <dbReference type="ARBA" id="ARBA00009225"/>
    </source>
</evidence>
<dbReference type="FunFam" id="3.40.367.20:FF:000020">
    <property type="entry name" value="Hexokinase-1"/>
    <property type="match status" value="1"/>
</dbReference>
<comment type="pathway">
    <text evidence="2">Carbohydrate metabolism; hexose metabolism.</text>
</comment>
<dbReference type="InterPro" id="IPR043129">
    <property type="entry name" value="ATPase_NBD"/>
</dbReference>
<feature type="domain" description="Hexokinase N-terminal" evidence="13">
    <location>
        <begin position="13"/>
        <end position="208"/>
    </location>
</feature>
<evidence type="ECO:0000259" key="13">
    <source>
        <dbReference type="Pfam" id="PF00349"/>
    </source>
</evidence>
<keyword evidence="4 12" id="KW-0808">Transferase</keyword>
<evidence type="ECO:0000256" key="2">
    <source>
        <dbReference type="ARBA" id="ARBA00005028"/>
    </source>
</evidence>
<dbReference type="Gene3D" id="3.30.420.40">
    <property type="match status" value="1"/>
</dbReference>
<dbReference type="OMA" id="VYMSSKC"/>
<dbReference type="PANTHER" id="PTHR19443:SF16">
    <property type="entry name" value="HEXOKINASE TYPE 1-RELATED"/>
    <property type="match status" value="1"/>
</dbReference>
<dbReference type="STRING" id="30019.A0A0M4F2K3"/>
<dbReference type="PROSITE" id="PS51748">
    <property type="entry name" value="HEXOKINASE_2"/>
    <property type="match status" value="1"/>
</dbReference>
<dbReference type="GO" id="GO:0005536">
    <property type="term" value="F:D-glucose binding"/>
    <property type="evidence" value="ECO:0007669"/>
    <property type="project" value="InterPro"/>
</dbReference>
<dbReference type="GO" id="GO:0006006">
    <property type="term" value="P:glucose metabolic process"/>
    <property type="evidence" value="ECO:0007669"/>
    <property type="project" value="TreeGrafter"/>
</dbReference>
<evidence type="ECO:0000256" key="10">
    <source>
        <dbReference type="ARBA" id="ARBA00047905"/>
    </source>
</evidence>
<comment type="catalytic activity">
    <reaction evidence="10">
        <text>D-fructose + ATP = D-fructose 6-phosphate + ADP + H(+)</text>
        <dbReference type="Rhea" id="RHEA:16125"/>
        <dbReference type="ChEBI" id="CHEBI:15378"/>
        <dbReference type="ChEBI" id="CHEBI:30616"/>
        <dbReference type="ChEBI" id="CHEBI:37721"/>
        <dbReference type="ChEBI" id="CHEBI:61527"/>
        <dbReference type="ChEBI" id="CHEBI:456216"/>
        <dbReference type="EC" id="2.7.1.1"/>
    </reaction>
    <physiologicalReaction direction="left-to-right" evidence="10">
        <dbReference type="Rhea" id="RHEA:16126"/>
    </physiologicalReaction>
</comment>
<gene>
    <name evidence="15" type="ORF">Dbus_chr3Rg437</name>
</gene>
<dbReference type="Pfam" id="PF00349">
    <property type="entry name" value="Hexokinase_1"/>
    <property type="match status" value="1"/>
</dbReference>
<dbReference type="InterPro" id="IPR001312">
    <property type="entry name" value="Hexokinase"/>
</dbReference>
<dbReference type="Gene3D" id="3.40.367.20">
    <property type="match status" value="1"/>
</dbReference>
<keyword evidence="7 12" id="KW-0067">ATP-binding</keyword>
<evidence type="ECO:0000313" key="15">
    <source>
        <dbReference type="EMBL" id="ALC45687.1"/>
    </source>
</evidence>
<dbReference type="EMBL" id="CP012526">
    <property type="protein sequence ID" value="ALC45687.1"/>
    <property type="molecule type" value="Genomic_DNA"/>
</dbReference>
<dbReference type="OrthoDB" id="419537at2759"/>
<evidence type="ECO:0000256" key="4">
    <source>
        <dbReference type="ARBA" id="ARBA00022679"/>
    </source>
</evidence>
<evidence type="ECO:0000256" key="12">
    <source>
        <dbReference type="RuleBase" id="RU362007"/>
    </source>
</evidence>
<dbReference type="GO" id="GO:0001678">
    <property type="term" value="P:intracellular glucose homeostasis"/>
    <property type="evidence" value="ECO:0007669"/>
    <property type="project" value="InterPro"/>
</dbReference>
<comment type="pathway">
    <text evidence="1">Carbohydrate degradation; glycolysis; D-glyceraldehyde 3-phosphate and glycerone phosphate from D-glucose: step 1/4.</text>
</comment>
<dbReference type="PRINTS" id="PR00475">
    <property type="entry name" value="HEXOKINASE"/>
</dbReference>
<evidence type="ECO:0000256" key="9">
    <source>
        <dbReference type="ARBA" id="ARBA00044613"/>
    </source>
</evidence>
<dbReference type="GO" id="GO:0006096">
    <property type="term" value="P:glycolytic process"/>
    <property type="evidence" value="ECO:0007669"/>
    <property type="project" value="UniProtKB-UniPathway"/>
</dbReference>
<dbReference type="AlphaFoldDB" id="A0A0M4F2K3"/>
<evidence type="ECO:0000256" key="7">
    <source>
        <dbReference type="ARBA" id="ARBA00022840"/>
    </source>
</evidence>
<evidence type="ECO:0000256" key="5">
    <source>
        <dbReference type="ARBA" id="ARBA00022741"/>
    </source>
</evidence>
<organism evidence="15 16">
    <name type="scientific">Drosophila busckii</name>
    <name type="common">Fruit fly</name>
    <dbReference type="NCBI Taxonomy" id="30019"/>
    <lineage>
        <taxon>Eukaryota</taxon>
        <taxon>Metazoa</taxon>
        <taxon>Ecdysozoa</taxon>
        <taxon>Arthropoda</taxon>
        <taxon>Hexapoda</taxon>
        <taxon>Insecta</taxon>
        <taxon>Pterygota</taxon>
        <taxon>Neoptera</taxon>
        <taxon>Endopterygota</taxon>
        <taxon>Diptera</taxon>
        <taxon>Brachycera</taxon>
        <taxon>Muscomorpha</taxon>
        <taxon>Ephydroidea</taxon>
        <taxon>Drosophilidae</taxon>
        <taxon>Drosophila</taxon>
    </lineage>
</organism>
<name>A0A0M4F2K3_DROBS</name>
<dbReference type="UniPathway" id="UPA00109">
    <property type="reaction ID" value="UER00180"/>
</dbReference>
<evidence type="ECO:0000256" key="11">
    <source>
        <dbReference type="ARBA" id="ARBA00048160"/>
    </source>
</evidence>
<reference evidence="15 16" key="1">
    <citation type="submission" date="2015-08" db="EMBL/GenBank/DDBJ databases">
        <title>Ancestral chromatin configuration constrains chromatin evolution on differentiating sex chromosomes in Drosophila.</title>
        <authorList>
            <person name="Zhou Q."/>
            <person name="Bachtrog D."/>
        </authorList>
    </citation>
    <scope>NUCLEOTIDE SEQUENCE [LARGE SCALE GENOMIC DNA]</scope>
    <source>
        <tissue evidence="15">Whole larvae</tissue>
    </source>
</reference>
<evidence type="ECO:0000256" key="8">
    <source>
        <dbReference type="ARBA" id="ARBA00023152"/>
    </source>
</evidence>
<comment type="catalytic activity">
    <reaction evidence="11">
        <text>D-glucose + ATP = D-glucose 6-phosphate + ADP + H(+)</text>
        <dbReference type="Rhea" id="RHEA:17825"/>
        <dbReference type="ChEBI" id="CHEBI:4167"/>
        <dbReference type="ChEBI" id="CHEBI:15378"/>
        <dbReference type="ChEBI" id="CHEBI:30616"/>
        <dbReference type="ChEBI" id="CHEBI:61548"/>
        <dbReference type="ChEBI" id="CHEBI:456216"/>
        <dbReference type="EC" id="2.7.1.1"/>
    </reaction>
    <physiologicalReaction direction="left-to-right" evidence="11">
        <dbReference type="Rhea" id="RHEA:17826"/>
    </physiologicalReaction>
</comment>
<keyword evidence="6 12" id="KW-0418">Kinase</keyword>
<sequence>MRVYDPERDFPEVYKLCKQFYISDDKLLALRDGMSKEIVAGLGRDTNARSSVACLLSYVQNMPTGRERGRFLALEMWPTNCRIMLVKFSSEKDIYMSSKCVVVPHTVAGARGTELFDFLADNIAIFVKEKKVEKDNLPMGIAFAFRLNKLSLDVGLLMAWTKGYGAKGAIGKDVVLLLRTALAKHSEISVNLNAIINQAAGSLMALAWSLPETKVGLIIGTVTNCAYVEQVSECELFDGDNESPLMIINTEWGAFGNNGHMDNIRGEFDKIIDAESNNPGMRSYEKCICTLYLGELVRRVIVRLMQEGAIFKGYNMEYMMIQWKMEMKSLIAIESDPPGVYVKAQEVMDKFRMRNCAERDLAALRYICETVSARSARLVSAGLAAIVNRMNYSHVVVAVDGGIYRLHPTYHKTLNKFALDLIYPDNSFEIVVAEDSPGVGAAIVAGLAVSLSEVTRTFSIS</sequence>
<dbReference type="GO" id="GO:0005829">
    <property type="term" value="C:cytosol"/>
    <property type="evidence" value="ECO:0007669"/>
    <property type="project" value="TreeGrafter"/>
</dbReference>
<keyword evidence="8 12" id="KW-0324">Glycolysis</keyword>
<comment type="catalytic activity">
    <reaction evidence="9">
        <text>a D-hexose + ATP = a D-hexose 6-phosphate + ADP + H(+)</text>
        <dbReference type="Rhea" id="RHEA:22740"/>
        <dbReference type="ChEBI" id="CHEBI:4194"/>
        <dbReference type="ChEBI" id="CHEBI:15378"/>
        <dbReference type="ChEBI" id="CHEBI:30616"/>
        <dbReference type="ChEBI" id="CHEBI:229467"/>
        <dbReference type="ChEBI" id="CHEBI:456216"/>
        <dbReference type="EC" id="2.7.1.1"/>
    </reaction>
    <physiologicalReaction direction="left-to-right" evidence="9">
        <dbReference type="Rhea" id="RHEA:22741"/>
    </physiologicalReaction>
</comment>
<keyword evidence="5 12" id="KW-0547">Nucleotide-binding</keyword>
<evidence type="ECO:0000256" key="1">
    <source>
        <dbReference type="ARBA" id="ARBA00004888"/>
    </source>
</evidence>
<dbReference type="GO" id="GO:0004340">
    <property type="term" value="F:glucokinase activity"/>
    <property type="evidence" value="ECO:0007669"/>
    <property type="project" value="TreeGrafter"/>
</dbReference>
<dbReference type="EC" id="2.7.1.-" evidence="12"/>
<dbReference type="GO" id="GO:0008865">
    <property type="term" value="F:fructokinase activity"/>
    <property type="evidence" value="ECO:0007669"/>
    <property type="project" value="TreeGrafter"/>
</dbReference>
<dbReference type="UniPathway" id="UPA00242"/>
<proteinExistence type="inferred from homology"/>
<dbReference type="InterPro" id="IPR022673">
    <property type="entry name" value="Hexokinase_C"/>
</dbReference>
<evidence type="ECO:0000259" key="14">
    <source>
        <dbReference type="Pfam" id="PF03727"/>
    </source>
</evidence>
<dbReference type="InterPro" id="IPR022672">
    <property type="entry name" value="Hexokinase_N"/>
</dbReference>
<dbReference type="GO" id="GO:0005739">
    <property type="term" value="C:mitochondrion"/>
    <property type="evidence" value="ECO:0007669"/>
    <property type="project" value="TreeGrafter"/>
</dbReference>
<accession>A0A0M4F2K3</accession>
<feature type="domain" description="Hexokinase C-terminal" evidence="14">
    <location>
        <begin position="214"/>
        <end position="445"/>
    </location>
</feature>
<dbReference type="SUPFAM" id="SSF53067">
    <property type="entry name" value="Actin-like ATPase domain"/>
    <property type="match status" value="2"/>
</dbReference>
<keyword evidence="16" id="KW-1185">Reference proteome</keyword>
<dbReference type="GO" id="GO:0005524">
    <property type="term" value="F:ATP binding"/>
    <property type="evidence" value="ECO:0007669"/>
    <property type="project" value="UniProtKB-UniRule"/>
</dbReference>
<evidence type="ECO:0000313" key="16">
    <source>
        <dbReference type="Proteomes" id="UP000494163"/>
    </source>
</evidence>
<evidence type="ECO:0000256" key="6">
    <source>
        <dbReference type="ARBA" id="ARBA00022777"/>
    </source>
</evidence>
<dbReference type="Proteomes" id="UP000494163">
    <property type="component" value="Chromosome 3R"/>
</dbReference>
<dbReference type="SMR" id="A0A0M4F2K3"/>
<protein>
    <recommendedName>
        <fullName evidence="12">Phosphotransferase</fullName>
        <ecNumber evidence="12">2.7.1.-</ecNumber>
    </recommendedName>
</protein>